<keyword evidence="3" id="KW-1185">Reference proteome</keyword>
<gene>
    <name evidence="2" type="ORF">Triagg1_8803</name>
</gene>
<evidence type="ECO:0000313" key="3">
    <source>
        <dbReference type="Proteomes" id="UP001273209"/>
    </source>
</evidence>
<dbReference type="EMBL" id="JAWRVG010000045">
    <property type="protein sequence ID" value="KAK4064987.1"/>
    <property type="molecule type" value="Genomic_DNA"/>
</dbReference>
<comment type="caution">
    <text evidence="2">The sequence shown here is derived from an EMBL/GenBank/DDBJ whole genome shotgun (WGS) entry which is preliminary data.</text>
</comment>
<feature type="compositionally biased region" description="Low complexity" evidence="1">
    <location>
        <begin position="17"/>
        <end position="34"/>
    </location>
</feature>
<dbReference type="Proteomes" id="UP001273209">
    <property type="component" value="Unassembled WGS sequence"/>
</dbReference>
<feature type="compositionally biased region" description="Polar residues" evidence="1">
    <location>
        <begin position="1"/>
        <end position="11"/>
    </location>
</feature>
<proteinExistence type="predicted"/>
<dbReference type="GeneID" id="87923595"/>
<organism evidence="2 3">
    <name type="scientific">Trichoderma aggressivum f. europaeum</name>
    <dbReference type="NCBI Taxonomy" id="173218"/>
    <lineage>
        <taxon>Eukaryota</taxon>
        <taxon>Fungi</taxon>
        <taxon>Dikarya</taxon>
        <taxon>Ascomycota</taxon>
        <taxon>Pezizomycotina</taxon>
        <taxon>Sordariomycetes</taxon>
        <taxon>Hypocreomycetidae</taxon>
        <taxon>Hypocreales</taxon>
        <taxon>Hypocreaceae</taxon>
        <taxon>Trichoderma</taxon>
    </lineage>
</organism>
<dbReference type="RefSeq" id="XP_062752275.1">
    <property type="nucleotide sequence ID" value="XM_062903690.1"/>
</dbReference>
<evidence type="ECO:0000313" key="2">
    <source>
        <dbReference type="EMBL" id="KAK4064987.1"/>
    </source>
</evidence>
<dbReference type="AlphaFoldDB" id="A0AAE1I9X2"/>
<name>A0AAE1I9X2_9HYPO</name>
<accession>A0AAE1I9X2</accession>
<protein>
    <submittedName>
        <fullName evidence="2">Uncharacterized protein</fullName>
    </submittedName>
</protein>
<feature type="region of interest" description="Disordered" evidence="1">
    <location>
        <begin position="1"/>
        <end position="113"/>
    </location>
</feature>
<reference evidence="2" key="1">
    <citation type="submission" date="2023-11" db="EMBL/GenBank/DDBJ databases">
        <title>The genome sequences of three competitors of mushroom-forming fungi.</title>
        <authorList>
            <person name="Beijen E."/>
            <person name="Ohm R.A."/>
        </authorList>
    </citation>
    <scope>NUCLEOTIDE SEQUENCE</scope>
    <source>
        <strain evidence="2">CBS 100526</strain>
    </source>
</reference>
<sequence>MSDAPSSTVSSALRRPSTSSETSSLSSASTAYTTYKDREGQPLLLDGSINGSINGNVHERKAKRGLRQKARDMVHDMGSPPTARQDAKDGRPTLNHAPLGGMVGEPVMRQGKI</sequence>
<evidence type="ECO:0000256" key="1">
    <source>
        <dbReference type="SAM" id="MobiDB-lite"/>
    </source>
</evidence>